<sequence>MRSDASAATSSTLARAHTYIQKELSSSPPHLLSPNPAAAIAIRLDPDFHRSTNIVTAIPPSTRDFIFDGASARHRPRRRFRVLPPWRHESNTTGADIVAPMSRCPPRPTQNLRCKINSR</sequence>
<proteinExistence type="predicted"/>
<reference evidence="2 3" key="1">
    <citation type="journal article" date="2024" name="J Genomics">
        <title>Draft genome sequencing and assembly of Favolaschia claudopus CIRM-BRFM 2984 isolated from oak limbs.</title>
        <authorList>
            <person name="Navarro D."/>
            <person name="Drula E."/>
            <person name="Chaduli D."/>
            <person name="Cazenave R."/>
            <person name="Ahrendt S."/>
            <person name="Wang J."/>
            <person name="Lipzen A."/>
            <person name="Daum C."/>
            <person name="Barry K."/>
            <person name="Grigoriev I.V."/>
            <person name="Favel A."/>
            <person name="Rosso M.N."/>
            <person name="Martin F."/>
        </authorList>
    </citation>
    <scope>NUCLEOTIDE SEQUENCE [LARGE SCALE GENOMIC DNA]</scope>
    <source>
        <strain evidence="2 3">CIRM-BRFM 2984</strain>
    </source>
</reference>
<dbReference type="EMBL" id="JAWWNJ010000043">
    <property type="protein sequence ID" value="KAK7019550.1"/>
    <property type="molecule type" value="Genomic_DNA"/>
</dbReference>
<feature type="region of interest" description="Disordered" evidence="1">
    <location>
        <begin position="86"/>
        <end position="110"/>
    </location>
</feature>
<name>A0AAW0B4P3_9AGAR</name>
<comment type="caution">
    <text evidence="2">The sequence shown here is derived from an EMBL/GenBank/DDBJ whole genome shotgun (WGS) entry which is preliminary data.</text>
</comment>
<dbReference type="Proteomes" id="UP001362999">
    <property type="component" value="Unassembled WGS sequence"/>
</dbReference>
<evidence type="ECO:0000313" key="3">
    <source>
        <dbReference type="Proteomes" id="UP001362999"/>
    </source>
</evidence>
<evidence type="ECO:0000313" key="2">
    <source>
        <dbReference type="EMBL" id="KAK7019550.1"/>
    </source>
</evidence>
<organism evidence="2 3">
    <name type="scientific">Favolaschia claudopus</name>
    <dbReference type="NCBI Taxonomy" id="2862362"/>
    <lineage>
        <taxon>Eukaryota</taxon>
        <taxon>Fungi</taxon>
        <taxon>Dikarya</taxon>
        <taxon>Basidiomycota</taxon>
        <taxon>Agaricomycotina</taxon>
        <taxon>Agaricomycetes</taxon>
        <taxon>Agaricomycetidae</taxon>
        <taxon>Agaricales</taxon>
        <taxon>Marasmiineae</taxon>
        <taxon>Mycenaceae</taxon>
        <taxon>Favolaschia</taxon>
    </lineage>
</organism>
<keyword evidence="3" id="KW-1185">Reference proteome</keyword>
<evidence type="ECO:0000256" key="1">
    <source>
        <dbReference type="SAM" id="MobiDB-lite"/>
    </source>
</evidence>
<protein>
    <submittedName>
        <fullName evidence="2">Uncharacterized protein</fullName>
    </submittedName>
</protein>
<gene>
    <name evidence="2" type="ORF">R3P38DRAFT_3273232</name>
</gene>
<dbReference type="AlphaFoldDB" id="A0AAW0B4P3"/>
<accession>A0AAW0B4P3</accession>